<dbReference type="KEGG" id="cbau:H1R16_04105"/>
<gene>
    <name evidence="2" type="ORF">H1R16_04105</name>
    <name evidence="1" type="ORF">H2507_09695</name>
</gene>
<evidence type="ECO:0000313" key="2">
    <source>
        <dbReference type="EMBL" id="QMS99198.1"/>
    </source>
</evidence>
<dbReference type="AlphaFoldDB" id="A0A7D7LT58"/>
<name>A0A7D7LT58_9FLAO</name>
<sequence length="432" mass="50175">MEENNKNILVISVHTWNDEGGSNTLQNLFKQFDPANIYSVYTRADFPKSKFCNNFYQIREISLLRRLFIRKEKVGSVVPSNSAKENVKTLQENKVKKIYKQVSSPLFTFMRELLWLTDYWKEESLKNYIKNSNADTVFILVSSVIYSNRIALYAKELLPKSKVVIYFVDDSYTYAAAAKSFFGIWHRYMLRSTLKKLVQKASDVFVISPKMKREFDRSFSISTKILTKSIDPITIKNSTNNLSNNKIIKLLYVGNLLYGRNTELFNLAQHISEYNTKYGVKFQFDIYTQTTPSTADISKFNKYQNCSLNKPVPYSEVERLQSQYDILIYPESFRARYIRITRLSFSTKATDYLASGKMIWAIGPKHIAPMEYFATNHCALVSTSRATIFKDLGKIANDKVNSEELIKNARKCCMLFHDEEQQGLIFRNAVYN</sequence>
<reference evidence="2" key="1">
    <citation type="submission" date="2020-07" db="EMBL/GenBank/DDBJ databases">
        <title>Chryseobacterium sp. CX-624.</title>
        <authorList>
            <person name="Yang C."/>
        </authorList>
    </citation>
    <scope>NUCLEOTIDE SEQUENCE</scope>
    <source>
        <strain evidence="2">CX-624</strain>
    </source>
</reference>
<reference evidence="4" key="3">
    <citation type="submission" date="2020-07" db="EMBL/GenBank/DDBJ databases">
        <title>Flavobacterium sp. xlx-214.</title>
        <authorList>
            <person name="Yang C."/>
        </authorList>
    </citation>
    <scope>NUCLEOTIDE SEQUENCE [LARGE SCALE GENOMIC DNA]</scope>
    <source>
        <strain evidence="4">CX-624</strain>
    </source>
</reference>
<dbReference type="EMBL" id="CP059472">
    <property type="protein sequence ID" value="QMS99198.1"/>
    <property type="molecule type" value="Genomic_DNA"/>
</dbReference>
<evidence type="ECO:0008006" key="5">
    <source>
        <dbReference type="Google" id="ProtNLM"/>
    </source>
</evidence>
<dbReference type="RefSeq" id="WP_181887543.1">
    <property type="nucleotide sequence ID" value="NZ_CP059472.1"/>
</dbReference>
<dbReference type="EMBL" id="JACEUX010000003">
    <property type="protein sequence ID" value="MBA5247442.1"/>
    <property type="molecule type" value="Genomic_DNA"/>
</dbReference>
<reference evidence="1" key="4">
    <citation type="submission" date="2020-07" db="EMBL/GenBank/DDBJ databases">
        <authorList>
            <person name="Yang C."/>
        </authorList>
    </citation>
    <scope>NUCLEOTIDE SEQUENCE</scope>
    <source>
        <strain evidence="1">Cx-624</strain>
    </source>
</reference>
<proteinExistence type="predicted"/>
<evidence type="ECO:0000313" key="1">
    <source>
        <dbReference type="EMBL" id="MBA5247442.1"/>
    </source>
</evidence>
<evidence type="ECO:0000313" key="3">
    <source>
        <dbReference type="Proteomes" id="UP000515349"/>
    </source>
</evidence>
<accession>A0A7D7LT58</accession>
<dbReference type="Proteomes" id="UP000515349">
    <property type="component" value="Chromosome"/>
</dbReference>
<reference evidence="3" key="2">
    <citation type="submission" date="2020-07" db="EMBL/GenBank/DDBJ databases">
        <title>Chryseobacterium sp.cx-624.</title>
        <authorList>
            <person name="Yang C."/>
        </authorList>
    </citation>
    <scope>NUCLEOTIDE SEQUENCE [LARGE SCALE GENOMIC DNA]</scope>
    <source>
        <strain evidence="3">cx-624</strain>
    </source>
</reference>
<dbReference type="SUPFAM" id="SSF53756">
    <property type="entry name" value="UDP-Glycosyltransferase/glycogen phosphorylase"/>
    <property type="match status" value="1"/>
</dbReference>
<organism evidence="2 3">
    <name type="scientific">Marnyiella aurantia</name>
    <dbReference type="NCBI Taxonomy" id="2758037"/>
    <lineage>
        <taxon>Bacteria</taxon>
        <taxon>Pseudomonadati</taxon>
        <taxon>Bacteroidota</taxon>
        <taxon>Flavobacteriia</taxon>
        <taxon>Flavobacteriales</taxon>
        <taxon>Weeksellaceae</taxon>
        <taxon>Marnyiella</taxon>
    </lineage>
</organism>
<dbReference type="Proteomes" id="UP000539710">
    <property type="component" value="Unassembled WGS sequence"/>
</dbReference>
<keyword evidence="4" id="KW-1185">Reference proteome</keyword>
<evidence type="ECO:0000313" key="4">
    <source>
        <dbReference type="Proteomes" id="UP000539710"/>
    </source>
</evidence>
<protein>
    <recommendedName>
        <fullName evidence="5">Glycosyltransferase family 4 protein</fullName>
    </recommendedName>
</protein>